<gene>
    <name evidence="1" type="ORF">JAY77_03725</name>
</gene>
<evidence type="ECO:0000313" key="2">
    <source>
        <dbReference type="Proteomes" id="UP000886674"/>
    </source>
</evidence>
<organism evidence="1 2">
    <name type="scientific">Candidatus Thiodiazotropha taylori</name>
    <dbReference type="NCBI Taxonomy" id="2792791"/>
    <lineage>
        <taxon>Bacteria</taxon>
        <taxon>Pseudomonadati</taxon>
        <taxon>Pseudomonadota</taxon>
        <taxon>Gammaproteobacteria</taxon>
        <taxon>Chromatiales</taxon>
        <taxon>Sedimenticolaceae</taxon>
        <taxon>Candidatus Thiodiazotropha</taxon>
    </lineage>
</organism>
<accession>A0A9E4TRJ7</accession>
<sequence length="150" mass="17223">MDKELSQYSKEMAAQILAMYPEWKDVADTEEYNGETYFNLVITPPSNNVKAPLRIYTYGDEITVSFDSYHGHFFDLENSDGGDAKTLIDQIISDNSAVVSYWRDDEWCGSMLIDYSDVPTSNEEYPYANRIKIRTWSGKLDKDITCDPRG</sequence>
<dbReference type="AlphaFoldDB" id="A0A9E4TRJ7"/>
<evidence type="ECO:0000313" key="1">
    <source>
        <dbReference type="EMBL" id="MCG7977245.1"/>
    </source>
</evidence>
<name>A0A9E4TRJ7_9GAMM</name>
<proteinExistence type="predicted"/>
<dbReference type="EMBL" id="JAEPCR010000011">
    <property type="protein sequence ID" value="MCG7977245.1"/>
    <property type="molecule type" value="Genomic_DNA"/>
</dbReference>
<protein>
    <submittedName>
        <fullName evidence="1">Uncharacterized protein</fullName>
    </submittedName>
</protein>
<dbReference type="Proteomes" id="UP000886674">
    <property type="component" value="Unassembled WGS sequence"/>
</dbReference>
<reference evidence="1" key="1">
    <citation type="journal article" date="2021" name="Proc. Natl. Acad. Sci. U.S.A.">
        <title>Global biogeography of chemosynthetic symbionts reveals both localized and globally distributed symbiont groups. .</title>
        <authorList>
            <person name="Osvatic J.T."/>
            <person name="Wilkins L.G.E."/>
            <person name="Leibrecht L."/>
            <person name="Leray M."/>
            <person name="Zauner S."/>
            <person name="Polzin J."/>
            <person name="Camacho Y."/>
            <person name="Gros O."/>
            <person name="van Gils J.A."/>
            <person name="Eisen J.A."/>
            <person name="Petersen J.M."/>
            <person name="Yuen B."/>
        </authorList>
    </citation>
    <scope>NUCLEOTIDE SEQUENCE</scope>
    <source>
        <strain evidence="1">MAGclacostrist055</strain>
    </source>
</reference>
<comment type="caution">
    <text evidence="1">The sequence shown here is derived from an EMBL/GenBank/DDBJ whole genome shotgun (WGS) entry which is preliminary data.</text>
</comment>